<feature type="region of interest" description="Disordered" evidence="1">
    <location>
        <begin position="113"/>
        <end position="142"/>
    </location>
</feature>
<dbReference type="AlphaFoldDB" id="A0A8W7PZ24"/>
<sequence length="142" mass="15345">MAAVKMRARERKENTLNRSGAGSGQRWRRVAEFPAISTTTDTLTIDTGTLVAESETLPSGLHPLTPSMEPSRSPNPDRCSVCWFSRNTCRTFMLMRLCCMYSSTAAPHCTAPGRSASNTAHRAALQPRPSGSSASIQTRGTA</sequence>
<feature type="compositionally biased region" description="Polar residues" evidence="1">
    <location>
        <begin position="129"/>
        <end position="142"/>
    </location>
</feature>
<protein>
    <submittedName>
        <fullName evidence="2">Uncharacterized protein</fullName>
    </submittedName>
</protein>
<dbReference type="Proteomes" id="UP000075882">
    <property type="component" value="Unassembled WGS sequence"/>
</dbReference>
<dbReference type="EnsemblMetazoa" id="ACOM040115-RA">
    <property type="protein sequence ID" value="ACOM040115-PA.1"/>
    <property type="gene ID" value="ACOM040115"/>
</dbReference>
<accession>A0A8W7PZ24</accession>
<name>A0A8W7PZ24_ANOCL</name>
<proteinExistence type="predicted"/>
<evidence type="ECO:0000313" key="2">
    <source>
        <dbReference type="EnsemblMetazoa" id="ACOM040115-PA.1"/>
    </source>
</evidence>
<reference evidence="2" key="1">
    <citation type="submission" date="2022-08" db="UniProtKB">
        <authorList>
            <consortium name="EnsemblMetazoa"/>
        </authorList>
    </citation>
    <scope>IDENTIFICATION</scope>
</reference>
<feature type="region of interest" description="Disordered" evidence="1">
    <location>
        <begin position="1"/>
        <end position="24"/>
    </location>
</feature>
<organism evidence="2">
    <name type="scientific">Anopheles coluzzii</name>
    <name type="common">African malaria mosquito</name>
    <dbReference type="NCBI Taxonomy" id="1518534"/>
    <lineage>
        <taxon>Eukaryota</taxon>
        <taxon>Metazoa</taxon>
        <taxon>Ecdysozoa</taxon>
        <taxon>Arthropoda</taxon>
        <taxon>Hexapoda</taxon>
        <taxon>Insecta</taxon>
        <taxon>Pterygota</taxon>
        <taxon>Neoptera</taxon>
        <taxon>Endopterygota</taxon>
        <taxon>Diptera</taxon>
        <taxon>Nematocera</taxon>
        <taxon>Culicoidea</taxon>
        <taxon>Culicidae</taxon>
        <taxon>Anophelinae</taxon>
        <taxon>Anopheles</taxon>
    </lineage>
</organism>
<evidence type="ECO:0000256" key="1">
    <source>
        <dbReference type="SAM" id="MobiDB-lite"/>
    </source>
</evidence>
<feature type="region of interest" description="Disordered" evidence="1">
    <location>
        <begin position="54"/>
        <end position="76"/>
    </location>
</feature>